<reference evidence="2 3" key="1">
    <citation type="journal article" date="2019" name="Sci. Rep.">
        <title>Orb-weaving spider Araneus ventricosus genome elucidates the spidroin gene catalogue.</title>
        <authorList>
            <person name="Kono N."/>
            <person name="Nakamura H."/>
            <person name="Ohtoshi R."/>
            <person name="Moran D.A.P."/>
            <person name="Shinohara A."/>
            <person name="Yoshida Y."/>
            <person name="Fujiwara M."/>
            <person name="Mori M."/>
            <person name="Tomita M."/>
            <person name="Arakawa K."/>
        </authorList>
    </citation>
    <scope>NUCLEOTIDE SEQUENCE [LARGE SCALE GENOMIC DNA]</scope>
</reference>
<evidence type="ECO:0000313" key="3">
    <source>
        <dbReference type="Proteomes" id="UP000499080"/>
    </source>
</evidence>
<keyword evidence="3" id="KW-1185">Reference proteome</keyword>
<sequence>MHALLSLVVLTRFEVTRWLFWDEPCNFQPLSDVETTPHLAPPLQTSAPKKAGEHLAIIYGLACNRPHTRKILNGIVFRTMNRPSPKPRPYR</sequence>
<protein>
    <recommendedName>
        <fullName evidence="4">Secreted protein</fullName>
    </recommendedName>
</protein>
<keyword evidence="1" id="KW-0732">Signal</keyword>
<accession>A0A4Y2D2P4</accession>
<gene>
    <name evidence="2" type="ORF">AVEN_171443_1</name>
</gene>
<dbReference type="EMBL" id="BGPR01000292">
    <property type="protein sequence ID" value="GBM10963.1"/>
    <property type="molecule type" value="Genomic_DNA"/>
</dbReference>
<evidence type="ECO:0000313" key="2">
    <source>
        <dbReference type="EMBL" id="GBM10963.1"/>
    </source>
</evidence>
<evidence type="ECO:0000256" key="1">
    <source>
        <dbReference type="SAM" id="SignalP"/>
    </source>
</evidence>
<comment type="caution">
    <text evidence="2">The sequence shown here is derived from an EMBL/GenBank/DDBJ whole genome shotgun (WGS) entry which is preliminary data.</text>
</comment>
<dbReference type="AlphaFoldDB" id="A0A4Y2D2P4"/>
<dbReference type="Proteomes" id="UP000499080">
    <property type="component" value="Unassembled WGS sequence"/>
</dbReference>
<proteinExistence type="predicted"/>
<evidence type="ECO:0008006" key="4">
    <source>
        <dbReference type="Google" id="ProtNLM"/>
    </source>
</evidence>
<feature type="signal peptide" evidence="1">
    <location>
        <begin position="1"/>
        <end position="18"/>
    </location>
</feature>
<name>A0A4Y2D2P4_ARAVE</name>
<organism evidence="2 3">
    <name type="scientific">Araneus ventricosus</name>
    <name type="common">Orbweaver spider</name>
    <name type="synonym">Epeira ventricosa</name>
    <dbReference type="NCBI Taxonomy" id="182803"/>
    <lineage>
        <taxon>Eukaryota</taxon>
        <taxon>Metazoa</taxon>
        <taxon>Ecdysozoa</taxon>
        <taxon>Arthropoda</taxon>
        <taxon>Chelicerata</taxon>
        <taxon>Arachnida</taxon>
        <taxon>Araneae</taxon>
        <taxon>Araneomorphae</taxon>
        <taxon>Entelegynae</taxon>
        <taxon>Araneoidea</taxon>
        <taxon>Araneidae</taxon>
        <taxon>Araneus</taxon>
    </lineage>
</organism>
<feature type="chain" id="PRO_5021236489" description="Secreted protein" evidence="1">
    <location>
        <begin position="19"/>
        <end position="91"/>
    </location>
</feature>